<gene>
    <name evidence="1" type="ORF">PCOR1329_LOCUS38873</name>
</gene>
<organism evidence="1 2">
    <name type="scientific">Prorocentrum cordatum</name>
    <dbReference type="NCBI Taxonomy" id="2364126"/>
    <lineage>
        <taxon>Eukaryota</taxon>
        <taxon>Sar</taxon>
        <taxon>Alveolata</taxon>
        <taxon>Dinophyceae</taxon>
        <taxon>Prorocentrales</taxon>
        <taxon>Prorocentraceae</taxon>
        <taxon>Prorocentrum</taxon>
    </lineage>
</organism>
<keyword evidence="2" id="KW-1185">Reference proteome</keyword>
<accession>A0ABN9TGC4</accession>
<feature type="non-terminal residue" evidence="1">
    <location>
        <position position="1"/>
    </location>
</feature>
<dbReference type="Proteomes" id="UP001189429">
    <property type="component" value="Unassembled WGS sequence"/>
</dbReference>
<proteinExistence type="predicted"/>
<evidence type="ECO:0000313" key="1">
    <source>
        <dbReference type="EMBL" id="CAK0844902.1"/>
    </source>
</evidence>
<reference evidence="1" key="1">
    <citation type="submission" date="2023-10" db="EMBL/GenBank/DDBJ databases">
        <authorList>
            <person name="Chen Y."/>
            <person name="Shah S."/>
            <person name="Dougan E. K."/>
            <person name="Thang M."/>
            <person name="Chan C."/>
        </authorList>
    </citation>
    <scope>NUCLEOTIDE SEQUENCE [LARGE SCALE GENOMIC DNA]</scope>
</reference>
<comment type="caution">
    <text evidence="1">The sequence shown here is derived from an EMBL/GenBank/DDBJ whole genome shotgun (WGS) entry which is preliminary data.</text>
</comment>
<sequence length="319" mass="35563">LDTEYATACRSMAPSAMCTARDRFVAHQAVGYLMRGMVAPTWHRWLLPQRLASYLEQRPQFELFFEFQGVPKAFAAKIDSDWAPEPGRRSVGGGFLFIGSRLIDGGGGQQGNRALSSAEAEFAGVVNGSARGIWLRSVMLEMGSEMTPQARRAETMHLWAQQKVRGRAISMAKIHAEANRADNQTKPLEGPRFLKLPAMLPLRAPFSGRTQVFGAMLAAAMLGGVVYRVCKAPMRFLKGLWELVRDDDDQFAPVETPPGDEQLAIVEGGISRRTQTAPIKHYWTWSALELRQERLRLGIYRGQLTAQMIEDLLDEAGRR</sequence>
<name>A0ABN9TGC4_9DINO</name>
<protein>
    <submittedName>
        <fullName evidence="1">Uncharacterized protein</fullName>
    </submittedName>
</protein>
<dbReference type="EMBL" id="CAUYUJ010014703">
    <property type="protein sequence ID" value="CAK0844902.1"/>
    <property type="molecule type" value="Genomic_DNA"/>
</dbReference>
<evidence type="ECO:0000313" key="2">
    <source>
        <dbReference type="Proteomes" id="UP001189429"/>
    </source>
</evidence>